<evidence type="ECO:0000256" key="7">
    <source>
        <dbReference type="SAM" id="MobiDB-lite"/>
    </source>
</evidence>
<evidence type="ECO:0000256" key="5">
    <source>
        <dbReference type="ARBA" id="ARBA00053002"/>
    </source>
</evidence>
<gene>
    <name evidence="9" type="ORF">K2173_026128</name>
</gene>
<dbReference type="InterPro" id="IPR049560">
    <property type="entry name" value="MeTrfase_RsmB-F_NOP2_cat"/>
</dbReference>
<feature type="active site" description="Nucleophile" evidence="6">
    <location>
        <position position="370"/>
    </location>
</feature>
<evidence type="ECO:0000313" key="9">
    <source>
        <dbReference type="EMBL" id="KAJ8771240.1"/>
    </source>
</evidence>
<keyword evidence="3 6" id="KW-0949">S-adenosyl-L-methionine</keyword>
<dbReference type="GO" id="GO:0005730">
    <property type="term" value="C:nucleolus"/>
    <property type="evidence" value="ECO:0007669"/>
    <property type="project" value="TreeGrafter"/>
</dbReference>
<dbReference type="SUPFAM" id="SSF53335">
    <property type="entry name" value="S-adenosyl-L-methionine-dependent methyltransferases"/>
    <property type="match status" value="1"/>
</dbReference>
<evidence type="ECO:0000256" key="2">
    <source>
        <dbReference type="ARBA" id="ARBA00022679"/>
    </source>
</evidence>
<accession>A0AAV8TZH5</accession>
<protein>
    <recommendedName>
        <fullName evidence="8">SAM-dependent MTase RsmB/NOP-type domain-containing protein</fullName>
    </recommendedName>
</protein>
<feature type="binding site" evidence="6">
    <location>
        <position position="292"/>
    </location>
    <ligand>
        <name>S-adenosyl-L-methionine</name>
        <dbReference type="ChEBI" id="CHEBI:59789"/>
    </ligand>
</feature>
<sequence length="533" mass="59753">MVAKKAKAAVATEKSGRRSRSAYFARREAAKILRSVLQGDERRQAIGSIKSLVYSPSVSNKRATFALVCQTLKYFPIIKDVLEFSDVLSNKWKRQKELMYIVAYDILFGQEAPLVGGDAEKFLLRQKEDLQSALAELLVRKKVKHIDQLISLYHPPDISKPCYVRVNTLRLDVDSALQEFEKQFLVQKDDLLPDLLILPPHTDLHNHHLIANGSVFIQGKASSMVGAALDPRPGWDVLDACAAPGNKTVHLAALMGGKGRILACELNKQRVNRLKDTIMLSGATNIEVLLGDFLSLDPKDRSFSKVRAILLDPSCSGSGTASQRLDHLLPSHSAEFVDAERLNRLAAFQKKALSHAFSFPAVERIVYSTCSVNQIENEDVVYSVLPLAASFGFRLATPFAQWYRRGFPTFEGSEHLLRTDPVEDKEGFFIALFVKQGAANSAEERNECGSIPDNPIQSNNKKYTIPDGKPMQSNNRRYTSPVLYNKLSRIWLHTYSTVPRRSIRQKAIKQRLWRVLNAPVKFGESASYDILLE</sequence>
<keyword evidence="1 6" id="KW-0489">Methyltransferase</keyword>
<dbReference type="AlphaFoldDB" id="A0AAV8TZH5"/>
<keyword evidence="4 6" id="KW-0694">RNA-binding</keyword>
<dbReference type="GO" id="GO:0003723">
    <property type="term" value="F:RNA binding"/>
    <property type="evidence" value="ECO:0007669"/>
    <property type="project" value="UniProtKB-UniRule"/>
</dbReference>
<dbReference type="InterPro" id="IPR049561">
    <property type="entry name" value="NSUN5_7_fdxn-like"/>
</dbReference>
<dbReference type="CDD" id="cd02440">
    <property type="entry name" value="AdoMet_MTases"/>
    <property type="match status" value="1"/>
</dbReference>
<keyword evidence="10" id="KW-1185">Reference proteome</keyword>
<dbReference type="Proteomes" id="UP001159364">
    <property type="component" value="Linkage Group LG03"/>
</dbReference>
<dbReference type="GO" id="GO:0008173">
    <property type="term" value="F:RNA methyltransferase activity"/>
    <property type="evidence" value="ECO:0007669"/>
    <property type="project" value="InterPro"/>
</dbReference>
<evidence type="ECO:0000256" key="1">
    <source>
        <dbReference type="ARBA" id="ARBA00022603"/>
    </source>
</evidence>
<dbReference type="Pfam" id="PF21148">
    <property type="entry name" value="NSUN5_fdxn-like"/>
    <property type="match status" value="1"/>
</dbReference>
<dbReference type="Gene3D" id="3.40.50.150">
    <property type="entry name" value="Vaccinia Virus protein VP39"/>
    <property type="match status" value="1"/>
</dbReference>
<comment type="similarity">
    <text evidence="6">Belongs to the class I-like SAM-binding methyltransferase superfamily. RsmB/NOP family.</text>
</comment>
<proteinExistence type="inferred from homology"/>
<dbReference type="EMBL" id="JAIWQS010000003">
    <property type="protein sequence ID" value="KAJ8771240.1"/>
    <property type="molecule type" value="Genomic_DNA"/>
</dbReference>
<dbReference type="InterPro" id="IPR023267">
    <property type="entry name" value="RCMT"/>
</dbReference>
<dbReference type="GO" id="GO:0070475">
    <property type="term" value="P:rRNA base methylation"/>
    <property type="evidence" value="ECO:0007669"/>
    <property type="project" value="TreeGrafter"/>
</dbReference>
<evidence type="ECO:0000256" key="6">
    <source>
        <dbReference type="PROSITE-ProRule" id="PRU01023"/>
    </source>
</evidence>
<evidence type="ECO:0000256" key="4">
    <source>
        <dbReference type="ARBA" id="ARBA00022884"/>
    </source>
</evidence>
<dbReference type="PANTHER" id="PTHR22807:SF4">
    <property type="entry name" value="28S RRNA (CYTOSINE-C(5))-METHYLTRANSFERASE"/>
    <property type="match status" value="1"/>
</dbReference>
<dbReference type="Gene3D" id="3.30.70.1170">
    <property type="entry name" value="Sun protein, domain 3"/>
    <property type="match status" value="1"/>
</dbReference>
<comment type="catalytic activity">
    <reaction evidence="5">
        <text>a cytidine in 25S rRNA + S-adenosyl-L-methionine = a 5-methylcytidine in 25S rRNA + S-adenosyl-L-homocysteine + H(+)</text>
        <dbReference type="Rhea" id="RHEA:47780"/>
        <dbReference type="Rhea" id="RHEA-COMP:11911"/>
        <dbReference type="Rhea" id="RHEA-COMP:11912"/>
        <dbReference type="ChEBI" id="CHEBI:15378"/>
        <dbReference type="ChEBI" id="CHEBI:57856"/>
        <dbReference type="ChEBI" id="CHEBI:59789"/>
        <dbReference type="ChEBI" id="CHEBI:74483"/>
        <dbReference type="ChEBI" id="CHEBI:82748"/>
    </reaction>
</comment>
<dbReference type="Pfam" id="PF21153">
    <property type="entry name" value="NSUN5_N"/>
    <property type="match status" value="1"/>
</dbReference>
<comment type="caution">
    <text evidence="9">The sequence shown here is derived from an EMBL/GenBank/DDBJ whole genome shotgun (WGS) entry which is preliminary data.</text>
</comment>
<evidence type="ECO:0000313" key="10">
    <source>
        <dbReference type="Proteomes" id="UP001159364"/>
    </source>
</evidence>
<keyword evidence="2 6" id="KW-0808">Transferase</keyword>
<dbReference type="InterPro" id="IPR048889">
    <property type="entry name" value="NSUN5_RCM1_N"/>
</dbReference>
<organism evidence="9 10">
    <name type="scientific">Erythroxylum novogranatense</name>
    <dbReference type="NCBI Taxonomy" id="1862640"/>
    <lineage>
        <taxon>Eukaryota</taxon>
        <taxon>Viridiplantae</taxon>
        <taxon>Streptophyta</taxon>
        <taxon>Embryophyta</taxon>
        <taxon>Tracheophyta</taxon>
        <taxon>Spermatophyta</taxon>
        <taxon>Magnoliopsida</taxon>
        <taxon>eudicotyledons</taxon>
        <taxon>Gunneridae</taxon>
        <taxon>Pentapetalae</taxon>
        <taxon>rosids</taxon>
        <taxon>fabids</taxon>
        <taxon>Malpighiales</taxon>
        <taxon>Erythroxylaceae</taxon>
        <taxon>Erythroxylum</taxon>
    </lineage>
</organism>
<dbReference type="InterPro" id="IPR001678">
    <property type="entry name" value="MeTrfase_RsmB-F_NOP2_dom"/>
</dbReference>
<feature type="binding site" evidence="6">
    <location>
        <position position="312"/>
    </location>
    <ligand>
        <name>S-adenosyl-L-methionine</name>
        <dbReference type="ChEBI" id="CHEBI:59789"/>
    </ligand>
</feature>
<dbReference type="PRINTS" id="PR02008">
    <property type="entry name" value="RCMTFAMILY"/>
</dbReference>
<feature type="domain" description="SAM-dependent MTase RsmB/NOP-type" evidence="8">
    <location>
        <begin position="152"/>
        <end position="436"/>
    </location>
</feature>
<dbReference type="PANTHER" id="PTHR22807">
    <property type="entry name" value="NOP2 YEAST -RELATED NOL1/NOP2/FMU SUN DOMAIN-CONTAINING"/>
    <property type="match status" value="1"/>
</dbReference>
<dbReference type="Pfam" id="PF01189">
    <property type="entry name" value="Methyltr_RsmB-F"/>
    <property type="match status" value="1"/>
</dbReference>
<reference evidence="9 10" key="1">
    <citation type="submission" date="2021-09" db="EMBL/GenBank/DDBJ databases">
        <title>Genomic insights and catalytic innovation underlie evolution of tropane alkaloids biosynthesis.</title>
        <authorList>
            <person name="Wang Y.-J."/>
            <person name="Tian T."/>
            <person name="Huang J.-P."/>
            <person name="Huang S.-X."/>
        </authorList>
    </citation>
    <scope>NUCLEOTIDE SEQUENCE [LARGE SCALE GENOMIC DNA]</scope>
    <source>
        <strain evidence="9">KIB-2018</strain>
        <tissue evidence="9">Leaf</tissue>
    </source>
</reference>
<dbReference type="InterPro" id="IPR029063">
    <property type="entry name" value="SAM-dependent_MTases_sf"/>
</dbReference>
<feature type="binding site" evidence="6">
    <location>
        <begin position="241"/>
        <end position="247"/>
    </location>
    <ligand>
        <name>S-adenosyl-L-methionine</name>
        <dbReference type="ChEBI" id="CHEBI:59789"/>
    </ligand>
</feature>
<name>A0AAV8TZH5_9ROSI</name>
<dbReference type="FunFam" id="3.40.50.150:FF:000164">
    <property type="entry name" value="Methyltransferase NSUN5, putative"/>
    <property type="match status" value="1"/>
</dbReference>
<feature type="binding site" evidence="6">
    <location>
        <position position="265"/>
    </location>
    <ligand>
        <name>S-adenosyl-L-methionine</name>
        <dbReference type="ChEBI" id="CHEBI:59789"/>
    </ligand>
</feature>
<evidence type="ECO:0000256" key="3">
    <source>
        <dbReference type="ARBA" id="ARBA00022691"/>
    </source>
</evidence>
<dbReference type="PROSITE" id="PS51686">
    <property type="entry name" value="SAM_MT_RSMB_NOP"/>
    <property type="match status" value="1"/>
</dbReference>
<evidence type="ECO:0000259" key="8">
    <source>
        <dbReference type="PROSITE" id="PS51686"/>
    </source>
</evidence>
<feature type="region of interest" description="Disordered" evidence="7">
    <location>
        <begin position="445"/>
        <end position="471"/>
    </location>
</feature>